<dbReference type="Pfam" id="PF04577">
    <property type="entry name" value="Glyco_transf_61"/>
    <property type="match status" value="1"/>
</dbReference>
<dbReference type="Proteomes" id="UP000015453">
    <property type="component" value="Unassembled WGS sequence"/>
</dbReference>
<accession>S8EEG2</accession>
<dbReference type="GO" id="GO:0000139">
    <property type="term" value="C:Golgi membrane"/>
    <property type="evidence" value="ECO:0007669"/>
    <property type="project" value="UniProtKB-SubCell"/>
</dbReference>
<organism evidence="6 7">
    <name type="scientific">Genlisea aurea</name>
    <dbReference type="NCBI Taxonomy" id="192259"/>
    <lineage>
        <taxon>Eukaryota</taxon>
        <taxon>Viridiplantae</taxon>
        <taxon>Streptophyta</taxon>
        <taxon>Embryophyta</taxon>
        <taxon>Tracheophyta</taxon>
        <taxon>Spermatophyta</taxon>
        <taxon>Magnoliopsida</taxon>
        <taxon>eudicotyledons</taxon>
        <taxon>Gunneridae</taxon>
        <taxon>Pentapetalae</taxon>
        <taxon>asterids</taxon>
        <taxon>lamiids</taxon>
        <taxon>Lamiales</taxon>
        <taxon>Lentibulariaceae</taxon>
        <taxon>Genlisea</taxon>
    </lineage>
</organism>
<dbReference type="InterPro" id="IPR049625">
    <property type="entry name" value="Glyco_transf_61_cat"/>
</dbReference>
<evidence type="ECO:0000313" key="6">
    <source>
        <dbReference type="EMBL" id="EPS70932.1"/>
    </source>
</evidence>
<evidence type="ECO:0000256" key="4">
    <source>
        <dbReference type="ARBA" id="ARBA00023180"/>
    </source>
</evidence>
<keyword evidence="3" id="KW-0808">Transferase</keyword>
<feature type="domain" description="Glycosyltransferase 61 catalytic" evidence="5">
    <location>
        <begin position="108"/>
        <end position="269"/>
    </location>
</feature>
<evidence type="ECO:0000256" key="2">
    <source>
        <dbReference type="ARBA" id="ARBA00022676"/>
    </source>
</evidence>
<evidence type="ECO:0000256" key="1">
    <source>
        <dbReference type="ARBA" id="ARBA00004323"/>
    </source>
</evidence>
<dbReference type="OrthoDB" id="529273at2759"/>
<dbReference type="GO" id="GO:0016763">
    <property type="term" value="F:pentosyltransferase activity"/>
    <property type="evidence" value="ECO:0007669"/>
    <property type="project" value="UniProtKB-ARBA"/>
</dbReference>
<dbReference type="AlphaFoldDB" id="S8EEG2"/>
<protein>
    <recommendedName>
        <fullName evidence="5">Glycosyltransferase 61 catalytic domain-containing protein</fullName>
    </recommendedName>
</protein>
<keyword evidence="4" id="KW-0325">Glycoprotein</keyword>
<keyword evidence="2" id="KW-0328">Glycosyltransferase</keyword>
<dbReference type="EMBL" id="AUSU01001475">
    <property type="protein sequence ID" value="EPS70932.1"/>
    <property type="molecule type" value="Genomic_DNA"/>
</dbReference>
<proteinExistence type="predicted"/>
<comment type="caution">
    <text evidence="6">The sequence shown here is derived from an EMBL/GenBank/DDBJ whole genome shotgun (WGS) entry which is preliminary data.</text>
</comment>
<dbReference type="InterPro" id="IPR007657">
    <property type="entry name" value="Glycosyltransferase_61"/>
</dbReference>
<keyword evidence="7" id="KW-1185">Reference proteome</keyword>
<evidence type="ECO:0000256" key="3">
    <source>
        <dbReference type="ARBA" id="ARBA00022679"/>
    </source>
</evidence>
<evidence type="ECO:0000259" key="5">
    <source>
        <dbReference type="Pfam" id="PF04577"/>
    </source>
</evidence>
<dbReference type="PANTHER" id="PTHR20961:SF124">
    <property type="entry name" value="GLYCOSYLTRANSFERASE"/>
    <property type="match status" value="1"/>
</dbReference>
<dbReference type="PANTHER" id="PTHR20961">
    <property type="entry name" value="GLYCOSYLTRANSFERASE"/>
    <property type="match status" value="1"/>
</dbReference>
<comment type="subcellular location">
    <subcellularLocation>
        <location evidence="1">Golgi apparatus membrane</location>
        <topology evidence="1">Single-pass type II membrane protein</topology>
    </subcellularLocation>
</comment>
<sequence length="368" mass="42279">MKGDVRTDSISSSLFLKTARNSGVEKIRPYPRKWETHTINTVGELNLVAKQSSGNGDRPCEVRHDVPAVFFSTGGHTGNFYHEFSDGIVPLYITSQHMNRKVVFAILEYHDWWFTKYRDVLGQLTDFPIVDFNRDRRVHCFPQAIVGLKFHDILAVDPALMENATRRTMVDFHDLLDRAFAKDEKTDESSKRKPKLVIMSRKGSRELTNQESVVELAVDIGFDVEVLAAERTTDIGMMYRKLESSDVIMGVHGAGLTNFIFMRPKSVLIQVIPLGLRRHAENCFGKAAKKYGLNYIPYEIGVEESSLREEYDRNDPVLVDPKSITRKGWDITRKIYVDHQNVRLNLQRFRKSLLLAFEYCNSNRRTDG</sequence>
<name>S8EEG2_9LAMI</name>
<gene>
    <name evidence="6" type="ORF">M569_03827</name>
</gene>
<reference evidence="6 7" key="1">
    <citation type="journal article" date="2013" name="BMC Genomics">
        <title>The miniature genome of a carnivorous plant Genlisea aurea contains a low number of genes and short non-coding sequences.</title>
        <authorList>
            <person name="Leushkin E.V."/>
            <person name="Sutormin R.A."/>
            <person name="Nabieva E.R."/>
            <person name="Penin A.A."/>
            <person name="Kondrashov A.S."/>
            <person name="Logacheva M.D."/>
        </authorList>
    </citation>
    <scope>NUCLEOTIDE SEQUENCE [LARGE SCALE GENOMIC DNA]</scope>
</reference>
<evidence type="ECO:0000313" key="7">
    <source>
        <dbReference type="Proteomes" id="UP000015453"/>
    </source>
</evidence>